<dbReference type="AlphaFoldDB" id="A0A2H3BE78"/>
<accession>A0A2H3BE78</accession>
<reference evidence="2" key="1">
    <citation type="journal article" date="2017" name="Nat. Ecol. Evol.">
        <title>Genome expansion and lineage-specific genetic innovations in the forest pathogenic fungi Armillaria.</title>
        <authorList>
            <person name="Sipos G."/>
            <person name="Prasanna A.N."/>
            <person name="Walter M.C."/>
            <person name="O'Connor E."/>
            <person name="Balint B."/>
            <person name="Krizsan K."/>
            <person name="Kiss B."/>
            <person name="Hess J."/>
            <person name="Varga T."/>
            <person name="Slot J."/>
            <person name="Riley R."/>
            <person name="Boka B."/>
            <person name="Rigling D."/>
            <person name="Barry K."/>
            <person name="Lee J."/>
            <person name="Mihaltcheva S."/>
            <person name="LaButti K."/>
            <person name="Lipzen A."/>
            <person name="Waldron R."/>
            <person name="Moloney N.M."/>
            <person name="Sperisen C."/>
            <person name="Kredics L."/>
            <person name="Vagvoelgyi C."/>
            <person name="Patrignani A."/>
            <person name="Fitzpatrick D."/>
            <person name="Nagy I."/>
            <person name="Doyle S."/>
            <person name="Anderson J.B."/>
            <person name="Grigoriev I.V."/>
            <person name="Gueldener U."/>
            <person name="Muensterkoetter M."/>
            <person name="Nagy L.G."/>
        </authorList>
    </citation>
    <scope>NUCLEOTIDE SEQUENCE [LARGE SCALE GENOMIC DNA]</scope>
    <source>
        <strain evidence="2">28-4</strain>
    </source>
</reference>
<name>A0A2H3BE78_9AGAR</name>
<evidence type="ECO:0000313" key="2">
    <source>
        <dbReference type="Proteomes" id="UP000218334"/>
    </source>
</evidence>
<gene>
    <name evidence="1" type="ORF">ARMSODRAFT_179051</name>
</gene>
<dbReference type="Proteomes" id="UP000218334">
    <property type="component" value="Unassembled WGS sequence"/>
</dbReference>
<keyword evidence="2" id="KW-1185">Reference proteome</keyword>
<dbReference type="EMBL" id="KZ293430">
    <property type="protein sequence ID" value="PBK69175.1"/>
    <property type="molecule type" value="Genomic_DNA"/>
</dbReference>
<sequence length="96" mass="11124">MERSNLLGCPRNRDFLKACIRKSEARRILERRTTIRSNICSTKKTRSTRKSSTGHCRRDRIAWIHTVLEFESLYFIYAQSFSFVASAIYDTGSGKA</sequence>
<evidence type="ECO:0000313" key="1">
    <source>
        <dbReference type="EMBL" id="PBK69175.1"/>
    </source>
</evidence>
<protein>
    <submittedName>
        <fullName evidence="1">Uncharacterized protein</fullName>
    </submittedName>
</protein>
<proteinExistence type="predicted"/>
<organism evidence="1 2">
    <name type="scientific">Armillaria solidipes</name>
    <dbReference type="NCBI Taxonomy" id="1076256"/>
    <lineage>
        <taxon>Eukaryota</taxon>
        <taxon>Fungi</taxon>
        <taxon>Dikarya</taxon>
        <taxon>Basidiomycota</taxon>
        <taxon>Agaricomycotina</taxon>
        <taxon>Agaricomycetes</taxon>
        <taxon>Agaricomycetidae</taxon>
        <taxon>Agaricales</taxon>
        <taxon>Marasmiineae</taxon>
        <taxon>Physalacriaceae</taxon>
        <taxon>Armillaria</taxon>
    </lineage>
</organism>